<evidence type="ECO:0000313" key="1">
    <source>
        <dbReference type="EMBL" id="KRK95114.1"/>
    </source>
</evidence>
<sequence length="122" mass="13547">MENLDHQQLAKTLVKLQYSQMVVGNVQNACATTMAVCQLVQPALTQLSPRDSYYDLTPEQMRQRLGEQDRVLAQLEEVIKLLGDKVTDIDELTGNVADILDGAVDYLTATEVPARIEENGID</sequence>
<dbReference type="PATRIC" id="fig|1423715.3.peg.1659"/>
<dbReference type="OrthoDB" id="9880845at2"/>
<evidence type="ECO:0000313" key="2">
    <source>
        <dbReference type="Proteomes" id="UP000051955"/>
    </source>
</evidence>
<reference evidence="1 2" key="1">
    <citation type="journal article" date="2015" name="Genome Announc.">
        <title>Expanding the biotechnology potential of lactobacilli through comparative genomics of 213 strains and associated genera.</title>
        <authorList>
            <person name="Sun Z."/>
            <person name="Harris H.M."/>
            <person name="McCann A."/>
            <person name="Guo C."/>
            <person name="Argimon S."/>
            <person name="Zhang W."/>
            <person name="Yang X."/>
            <person name="Jeffery I.B."/>
            <person name="Cooney J.C."/>
            <person name="Kagawa T.F."/>
            <person name="Liu W."/>
            <person name="Song Y."/>
            <person name="Salvetti E."/>
            <person name="Wrobel A."/>
            <person name="Rasinkangas P."/>
            <person name="Parkhill J."/>
            <person name="Rea M.C."/>
            <person name="O'Sullivan O."/>
            <person name="Ritari J."/>
            <person name="Douillard F.P."/>
            <person name="Paul Ross R."/>
            <person name="Yang R."/>
            <person name="Briner A.E."/>
            <person name="Felis G.E."/>
            <person name="de Vos W.M."/>
            <person name="Barrangou R."/>
            <person name="Klaenhammer T.R."/>
            <person name="Caufield P.W."/>
            <person name="Cui Y."/>
            <person name="Zhang H."/>
            <person name="O'Toole P.W."/>
        </authorList>
    </citation>
    <scope>NUCLEOTIDE SEQUENCE [LARGE SCALE GENOMIC DNA]</scope>
    <source>
        <strain evidence="1 2">DSM 19394</strain>
    </source>
</reference>
<organism evidence="1 2">
    <name type="scientific">Levilactobacillus acidifarinae DSM 19394 = JCM 15949</name>
    <dbReference type="NCBI Taxonomy" id="1423715"/>
    <lineage>
        <taxon>Bacteria</taxon>
        <taxon>Bacillati</taxon>
        <taxon>Bacillota</taxon>
        <taxon>Bacilli</taxon>
        <taxon>Lactobacillales</taxon>
        <taxon>Lactobacillaceae</taxon>
        <taxon>Levilactobacillus</taxon>
    </lineage>
</organism>
<dbReference type="RefSeq" id="WP_057802586.1">
    <property type="nucleotide sequence ID" value="NZ_AZDV01000017.1"/>
</dbReference>
<name>A0A0R1LS49_9LACO</name>
<dbReference type="Proteomes" id="UP000051955">
    <property type="component" value="Unassembled WGS sequence"/>
</dbReference>
<protein>
    <submittedName>
        <fullName evidence="1">Uncharacterized protein</fullName>
    </submittedName>
</protein>
<keyword evidence="2" id="KW-1185">Reference proteome</keyword>
<gene>
    <name evidence="1" type="ORF">FD25_GL001620</name>
</gene>
<dbReference type="AlphaFoldDB" id="A0A0R1LS49"/>
<proteinExistence type="predicted"/>
<dbReference type="EMBL" id="AZDV01000017">
    <property type="protein sequence ID" value="KRK95114.1"/>
    <property type="molecule type" value="Genomic_DNA"/>
</dbReference>
<comment type="caution">
    <text evidence="1">The sequence shown here is derived from an EMBL/GenBank/DDBJ whole genome shotgun (WGS) entry which is preliminary data.</text>
</comment>
<accession>A0A0R1LS49</accession>